<dbReference type="AlphaFoldDB" id="A0A8S0VHG5"/>
<dbReference type="InterPro" id="IPR029058">
    <property type="entry name" value="AB_hydrolase_fold"/>
</dbReference>
<proteinExistence type="inferred from homology"/>
<comment type="caution">
    <text evidence="5">The sequence shown here is derived from an EMBL/GenBank/DDBJ whole genome shotgun (WGS) entry which is preliminary data.</text>
</comment>
<feature type="signal peptide" evidence="4">
    <location>
        <begin position="1"/>
        <end position="28"/>
    </location>
</feature>
<comment type="subcellular location">
    <subcellularLocation>
        <location evidence="1">Secreted</location>
    </subcellularLocation>
</comment>
<dbReference type="PROSITE" id="PS00131">
    <property type="entry name" value="CARBOXYPEPT_SER_SER"/>
    <property type="match status" value="1"/>
</dbReference>
<dbReference type="InterPro" id="IPR001563">
    <property type="entry name" value="Peptidase_S10"/>
</dbReference>
<feature type="chain" id="PRO_5035963093" description="Carboxypeptidase" evidence="4">
    <location>
        <begin position="29"/>
        <end position="275"/>
    </location>
</feature>
<keyword evidence="4 5" id="KW-0121">Carboxypeptidase</keyword>
<evidence type="ECO:0000313" key="6">
    <source>
        <dbReference type="Proteomes" id="UP000594638"/>
    </source>
</evidence>
<evidence type="ECO:0000313" key="5">
    <source>
        <dbReference type="EMBL" id="CAA3030609.1"/>
    </source>
</evidence>
<keyword evidence="3" id="KW-0964">Secreted</keyword>
<dbReference type="GO" id="GO:0019748">
    <property type="term" value="P:secondary metabolic process"/>
    <property type="evidence" value="ECO:0007669"/>
    <property type="project" value="TreeGrafter"/>
</dbReference>
<dbReference type="OrthoDB" id="443318at2759"/>
<keyword evidence="4" id="KW-0732">Signal</keyword>
<dbReference type="PRINTS" id="PR00724">
    <property type="entry name" value="CRBOXYPTASEC"/>
</dbReference>
<evidence type="ECO:0000256" key="1">
    <source>
        <dbReference type="ARBA" id="ARBA00004613"/>
    </source>
</evidence>
<dbReference type="GO" id="GO:0016747">
    <property type="term" value="F:acyltransferase activity, transferring groups other than amino-acyl groups"/>
    <property type="evidence" value="ECO:0007669"/>
    <property type="project" value="TreeGrafter"/>
</dbReference>
<sequence length="275" mass="30636">MEVIMMNKIGFHALLLLLLLLLLNNGASQSIVKSLPGYSGNLPFKLETGYIGVGENDEVQLFYYFAESQNDPSTDPLFIWYTGGPGCTGLSSLIYEIGPFTFDVANFNGSFPSILLNPYSWTKVASIIFLDLPVGTGFSYATTSRGYSSSDTKSAKDSYTFLRKWLLRHPMFIKNPLYIAGESYGGKLIPMVAMEVLRGNEAGLQPPMSLQGYIFGNGETVIIDDYNSRIPYLHRMALISDEYFESAKTSCGEKYYDHDPNNLQCLHALEQINKV</sequence>
<name>A0A8S0VHG5_OLEEU</name>
<keyword evidence="4" id="KW-0378">Hydrolase</keyword>
<keyword evidence="4" id="KW-0645">Protease</keyword>
<dbReference type="Pfam" id="PF00450">
    <property type="entry name" value="Peptidase_S10"/>
    <property type="match status" value="1"/>
</dbReference>
<evidence type="ECO:0000256" key="3">
    <source>
        <dbReference type="ARBA" id="ARBA00022525"/>
    </source>
</evidence>
<keyword evidence="6" id="KW-1185">Reference proteome</keyword>
<dbReference type="GO" id="GO:0005576">
    <property type="term" value="C:extracellular region"/>
    <property type="evidence" value="ECO:0007669"/>
    <property type="project" value="UniProtKB-SubCell"/>
</dbReference>
<dbReference type="PANTHER" id="PTHR11802">
    <property type="entry name" value="SERINE PROTEASE FAMILY S10 SERINE CARBOXYPEPTIDASE"/>
    <property type="match status" value="1"/>
</dbReference>
<reference evidence="5 6" key="1">
    <citation type="submission" date="2019-12" db="EMBL/GenBank/DDBJ databases">
        <authorList>
            <person name="Alioto T."/>
            <person name="Alioto T."/>
            <person name="Gomez Garrido J."/>
        </authorList>
    </citation>
    <scope>NUCLEOTIDE SEQUENCE [LARGE SCALE GENOMIC DNA]</scope>
</reference>
<dbReference type="Gramene" id="OE9A094301T1">
    <property type="protein sequence ID" value="OE9A094301C1"/>
    <property type="gene ID" value="OE9A094301"/>
</dbReference>
<dbReference type="SUPFAM" id="SSF53474">
    <property type="entry name" value="alpha/beta-Hydrolases"/>
    <property type="match status" value="1"/>
</dbReference>
<accession>A0A8S0VHG5</accession>
<dbReference type="Gene3D" id="3.40.50.1820">
    <property type="entry name" value="alpha/beta hydrolase"/>
    <property type="match status" value="1"/>
</dbReference>
<comment type="similarity">
    <text evidence="2 4">Belongs to the peptidase S10 family.</text>
</comment>
<dbReference type="GO" id="GO:0004185">
    <property type="term" value="F:serine-type carboxypeptidase activity"/>
    <property type="evidence" value="ECO:0007669"/>
    <property type="project" value="UniProtKB-UniRule"/>
</dbReference>
<dbReference type="PANTHER" id="PTHR11802:SF224">
    <property type="entry name" value="SERINE CARBOXYPEPTIDASE-LIKE 7 ISOFORM X1"/>
    <property type="match status" value="1"/>
</dbReference>
<protein>
    <recommendedName>
        <fullName evidence="4">Carboxypeptidase</fullName>
        <ecNumber evidence="4">3.4.16.-</ecNumber>
    </recommendedName>
</protein>
<evidence type="ECO:0000256" key="4">
    <source>
        <dbReference type="RuleBase" id="RU361156"/>
    </source>
</evidence>
<dbReference type="FunFam" id="3.40.50.1820:FF:000072">
    <property type="entry name" value="Serine carboxypeptidase-like 19"/>
    <property type="match status" value="1"/>
</dbReference>
<dbReference type="InterPro" id="IPR018202">
    <property type="entry name" value="Ser_caboxypep_ser_AS"/>
</dbReference>
<gene>
    <name evidence="5" type="ORF">OLEA9_A094301</name>
</gene>
<evidence type="ECO:0000256" key="2">
    <source>
        <dbReference type="ARBA" id="ARBA00009431"/>
    </source>
</evidence>
<dbReference type="GO" id="GO:0006508">
    <property type="term" value="P:proteolysis"/>
    <property type="evidence" value="ECO:0007669"/>
    <property type="project" value="UniProtKB-KW"/>
</dbReference>
<dbReference type="EC" id="3.4.16.-" evidence="4"/>
<organism evidence="5 6">
    <name type="scientific">Olea europaea subsp. europaea</name>
    <dbReference type="NCBI Taxonomy" id="158383"/>
    <lineage>
        <taxon>Eukaryota</taxon>
        <taxon>Viridiplantae</taxon>
        <taxon>Streptophyta</taxon>
        <taxon>Embryophyta</taxon>
        <taxon>Tracheophyta</taxon>
        <taxon>Spermatophyta</taxon>
        <taxon>Magnoliopsida</taxon>
        <taxon>eudicotyledons</taxon>
        <taxon>Gunneridae</taxon>
        <taxon>Pentapetalae</taxon>
        <taxon>asterids</taxon>
        <taxon>lamiids</taxon>
        <taxon>Lamiales</taxon>
        <taxon>Oleaceae</taxon>
        <taxon>Oleeae</taxon>
        <taxon>Olea</taxon>
    </lineage>
</organism>
<dbReference type="EMBL" id="CACTIH010009383">
    <property type="protein sequence ID" value="CAA3030609.1"/>
    <property type="molecule type" value="Genomic_DNA"/>
</dbReference>
<dbReference type="Proteomes" id="UP000594638">
    <property type="component" value="Unassembled WGS sequence"/>
</dbReference>